<evidence type="ECO:0000313" key="2">
    <source>
        <dbReference type="EMBL" id="TPX07244.1"/>
    </source>
</evidence>
<gene>
    <name evidence="2" type="ORF">E0L32_010838</name>
</gene>
<feature type="compositionally biased region" description="Low complexity" evidence="1">
    <location>
        <begin position="83"/>
        <end position="98"/>
    </location>
</feature>
<sequence>MSYGKVTVSYGSNTSFSSSKTDSTYNSYTSHSSGTPRYDDPKVRHSSYFDPTAESYRVDYVDRTKKSGDVVTVVNHHKRHYNPSDPSPSYSSSSHKTG</sequence>
<evidence type="ECO:0000313" key="3">
    <source>
        <dbReference type="Proteomes" id="UP000319257"/>
    </source>
</evidence>
<comment type="caution">
    <text evidence="2">The sequence shown here is derived from an EMBL/GenBank/DDBJ whole genome shotgun (WGS) entry which is preliminary data.</text>
</comment>
<feature type="region of interest" description="Disordered" evidence="1">
    <location>
        <begin position="1"/>
        <end position="98"/>
    </location>
</feature>
<feature type="compositionally biased region" description="Basic and acidic residues" evidence="1">
    <location>
        <begin position="56"/>
        <end position="68"/>
    </location>
</feature>
<evidence type="ECO:0000256" key="1">
    <source>
        <dbReference type="SAM" id="MobiDB-lite"/>
    </source>
</evidence>
<dbReference type="InParanoid" id="A0A507AM17"/>
<dbReference type="EMBL" id="SKBQ01000092">
    <property type="protein sequence ID" value="TPX07244.1"/>
    <property type="molecule type" value="Genomic_DNA"/>
</dbReference>
<dbReference type="AlphaFoldDB" id="A0A507AM17"/>
<protein>
    <submittedName>
        <fullName evidence="2">Uncharacterized protein</fullName>
    </submittedName>
</protein>
<organism evidence="2 3">
    <name type="scientific">Thyridium curvatum</name>
    <dbReference type="NCBI Taxonomy" id="1093900"/>
    <lineage>
        <taxon>Eukaryota</taxon>
        <taxon>Fungi</taxon>
        <taxon>Dikarya</taxon>
        <taxon>Ascomycota</taxon>
        <taxon>Pezizomycotina</taxon>
        <taxon>Sordariomycetes</taxon>
        <taxon>Sordariomycetidae</taxon>
        <taxon>Thyridiales</taxon>
        <taxon>Thyridiaceae</taxon>
        <taxon>Thyridium</taxon>
    </lineage>
</organism>
<reference evidence="2 3" key="1">
    <citation type="submission" date="2019-06" db="EMBL/GenBank/DDBJ databases">
        <title>Draft genome sequence of the filamentous fungus Phialemoniopsis curvata isolated from diesel fuel.</title>
        <authorList>
            <person name="Varaljay V.A."/>
            <person name="Lyon W.J."/>
            <person name="Crouch A.L."/>
            <person name="Drake C.E."/>
            <person name="Hollomon J.M."/>
            <person name="Nadeau L.J."/>
            <person name="Nunn H.S."/>
            <person name="Stevenson B.S."/>
            <person name="Bojanowski C.L."/>
            <person name="Crookes-Goodson W.J."/>
        </authorList>
    </citation>
    <scope>NUCLEOTIDE SEQUENCE [LARGE SCALE GENOMIC DNA]</scope>
    <source>
        <strain evidence="2 3">D216</strain>
    </source>
</reference>
<keyword evidence="3" id="KW-1185">Reference proteome</keyword>
<accession>A0A507AM17</accession>
<feature type="compositionally biased region" description="Low complexity" evidence="1">
    <location>
        <begin position="7"/>
        <end position="30"/>
    </location>
</feature>
<name>A0A507AM17_9PEZI</name>
<dbReference type="RefSeq" id="XP_030988955.1">
    <property type="nucleotide sequence ID" value="XM_031133500.1"/>
</dbReference>
<proteinExistence type="predicted"/>
<dbReference type="Proteomes" id="UP000319257">
    <property type="component" value="Unassembled WGS sequence"/>
</dbReference>
<dbReference type="GeneID" id="41978285"/>